<accession>A0A5B7FRN5</accession>
<proteinExistence type="predicted"/>
<dbReference type="AlphaFoldDB" id="A0A5B7FRN5"/>
<organism evidence="1 2">
    <name type="scientific">Portunus trituberculatus</name>
    <name type="common">Swimming crab</name>
    <name type="synonym">Neptunus trituberculatus</name>
    <dbReference type="NCBI Taxonomy" id="210409"/>
    <lineage>
        <taxon>Eukaryota</taxon>
        <taxon>Metazoa</taxon>
        <taxon>Ecdysozoa</taxon>
        <taxon>Arthropoda</taxon>
        <taxon>Crustacea</taxon>
        <taxon>Multicrustacea</taxon>
        <taxon>Malacostraca</taxon>
        <taxon>Eumalacostraca</taxon>
        <taxon>Eucarida</taxon>
        <taxon>Decapoda</taxon>
        <taxon>Pleocyemata</taxon>
        <taxon>Brachyura</taxon>
        <taxon>Eubrachyura</taxon>
        <taxon>Portunoidea</taxon>
        <taxon>Portunidae</taxon>
        <taxon>Portuninae</taxon>
        <taxon>Portunus</taxon>
    </lineage>
</organism>
<sequence length="123" mass="13358">MPYNPQNVQLGETGRLLPIQSRGSCSTSGESSTPRCPIFLQRSVNVYCTLSSSGPDYNIMVSTKGRCLQTLCPQSHRPKLLTSLEAHPVISFSTILRRAWTCGEGDAGVETPCVWESVAVVVD</sequence>
<dbReference type="Proteomes" id="UP000324222">
    <property type="component" value="Unassembled WGS sequence"/>
</dbReference>
<evidence type="ECO:0000313" key="2">
    <source>
        <dbReference type="Proteomes" id="UP000324222"/>
    </source>
</evidence>
<gene>
    <name evidence="1" type="ORF">E2C01_041680</name>
</gene>
<evidence type="ECO:0000313" key="1">
    <source>
        <dbReference type="EMBL" id="MPC47919.1"/>
    </source>
</evidence>
<protein>
    <submittedName>
        <fullName evidence="1">Uncharacterized protein</fullName>
    </submittedName>
</protein>
<name>A0A5B7FRN5_PORTR</name>
<dbReference type="EMBL" id="VSRR010007999">
    <property type="protein sequence ID" value="MPC47919.1"/>
    <property type="molecule type" value="Genomic_DNA"/>
</dbReference>
<reference evidence="1 2" key="1">
    <citation type="submission" date="2019-05" db="EMBL/GenBank/DDBJ databases">
        <title>Another draft genome of Portunus trituberculatus and its Hox gene families provides insights of decapod evolution.</title>
        <authorList>
            <person name="Jeong J.-H."/>
            <person name="Song I."/>
            <person name="Kim S."/>
            <person name="Choi T."/>
            <person name="Kim D."/>
            <person name="Ryu S."/>
            <person name="Kim W."/>
        </authorList>
    </citation>
    <scope>NUCLEOTIDE SEQUENCE [LARGE SCALE GENOMIC DNA]</scope>
    <source>
        <tissue evidence="1">Muscle</tissue>
    </source>
</reference>
<keyword evidence="2" id="KW-1185">Reference proteome</keyword>
<comment type="caution">
    <text evidence="1">The sequence shown here is derived from an EMBL/GenBank/DDBJ whole genome shotgun (WGS) entry which is preliminary data.</text>
</comment>